<dbReference type="GO" id="GO:0005886">
    <property type="term" value="C:plasma membrane"/>
    <property type="evidence" value="ECO:0007669"/>
    <property type="project" value="TreeGrafter"/>
</dbReference>
<dbReference type="Gene3D" id="3.80.10.10">
    <property type="entry name" value="Ribonuclease Inhibitor"/>
    <property type="match status" value="2"/>
</dbReference>
<keyword evidence="3 8" id="KW-0812">Transmembrane</keyword>
<evidence type="ECO:0000256" key="5">
    <source>
        <dbReference type="ARBA" id="ARBA00022989"/>
    </source>
</evidence>
<dbReference type="Pfam" id="PF01582">
    <property type="entry name" value="TIR"/>
    <property type="match status" value="1"/>
</dbReference>
<organism evidence="10 11">
    <name type="scientific">Owenia fusiformis</name>
    <name type="common">Polychaete worm</name>
    <dbReference type="NCBI Taxonomy" id="6347"/>
    <lineage>
        <taxon>Eukaryota</taxon>
        <taxon>Metazoa</taxon>
        <taxon>Spiralia</taxon>
        <taxon>Lophotrochozoa</taxon>
        <taxon>Annelida</taxon>
        <taxon>Polychaeta</taxon>
        <taxon>Sedentaria</taxon>
        <taxon>Canalipalpata</taxon>
        <taxon>Sabellida</taxon>
        <taxon>Oweniida</taxon>
        <taxon>Oweniidae</taxon>
        <taxon>Owenia</taxon>
    </lineage>
</organism>
<comment type="subcellular location">
    <subcellularLocation>
        <location evidence="1">Membrane</location>
        <topology evidence="1">Single-pass type I membrane protein</topology>
    </subcellularLocation>
</comment>
<keyword evidence="11" id="KW-1185">Reference proteome</keyword>
<evidence type="ECO:0000313" key="10">
    <source>
        <dbReference type="EMBL" id="CAH1798822.1"/>
    </source>
</evidence>
<evidence type="ECO:0000256" key="2">
    <source>
        <dbReference type="ARBA" id="ARBA00009634"/>
    </source>
</evidence>
<dbReference type="Proteomes" id="UP000749559">
    <property type="component" value="Unassembled WGS sequence"/>
</dbReference>
<evidence type="ECO:0000256" key="6">
    <source>
        <dbReference type="ARBA" id="ARBA00023136"/>
    </source>
</evidence>
<feature type="chain" id="PRO_5043826276" evidence="9">
    <location>
        <begin position="27"/>
        <end position="856"/>
    </location>
</feature>
<reference evidence="10" key="1">
    <citation type="submission" date="2022-03" db="EMBL/GenBank/DDBJ databases">
        <authorList>
            <person name="Martin C."/>
        </authorList>
    </citation>
    <scope>NUCLEOTIDE SEQUENCE</scope>
</reference>
<dbReference type="PROSITE" id="PS50104">
    <property type="entry name" value="TIR"/>
    <property type="match status" value="1"/>
</dbReference>
<dbReference type="GO" id="GO:0006955">
    <property type="term" value="P:immune response"/>
    <property type="evidence" value="ECO:0007669"/>
    <property type="project" value="InterPro"/>
</dbReference>
<dbReference type="GO" id="GO:0004888">
    <property type="term" value="F:transmembrane signaling receptor activity"/>
    <property type="evidence" value="ECO:0007669"/>
    <property type="project" value="InterPro"/>
</dbReference>
<gene>
    <name evidence="10" type="ORF">OFUS_LOCUS22908</name>
</gene>
<comment type="similarity">
    <text evidence="2">Belongs to the Toll-like receptor family.</text>
</comment>
<protein>
    <submittedName>
        <fullName evidence="10">Uncharacterized protein</fullName>
    </submittedName>
</protein>
<dbReference type="PROSITE" id="PS51450">
    <property type="entry name" value="LRR"/>
    <property type="match status" value="1"/>
</dbReference>
<dbReference type="SUPFAM" id="SSF52058">
    <property type="entry name" value="L domain-like"/>
    <property type="match status" value="1"/>
</dbReference>
<proteinExistence type="inferred from homology"/>
<evidence type="ECO:0000256" key="1">
    <source>
        <dbReference type="ARBA" id="ARBA00004479"/>
    </source>
</evidence>
<dbReference type="InterPro" id="IPR035897">
    <property type="entry name" value="Toll_tir_struct_dom_sf"/>
</dbReference>
<dbReference type="GO" id="GO:0002224">
    <property type="term" value="P:toll-like receptor signaling pathway"/>
    <property type="evidence" value="ECO:0007669"/>
    <property type="project" value="InterPro"/>
</dbReference>
<feature type="compositionally biased region" description="Acidic residues" evidence="7">
    <location>
        <begin position="773"/>
        <end position="782"/>
    </location>
</feature>
<feature type="region of interest" description="Disordered" evidence="7">
    <location>
        <begin position="773"/>
        <end position="797"/>
    </location>
</feature>
<evidence type="ECO:0000256" key="9">
    <source>
        <dbReference type="SAM" id="SignalP"/>
    </source>
</evidence>
<name>A0A8J1TEJ9_OWEFU</name>
<dbReference type="OrthoDB" id="9166379at2759"/>
<dbReference type="PANTHER" id="PTHR24365:SF541">
    <property type="entry name" value="PROTEIN TOLL-RELATED"/>
    <property type="match status" value="1"/>
</dbReference>
<comment type="caution">
    <text evidence="10">The sequence shown here is derived from an EMBL/GenBank/DDBJ whole genome shotgun (WGS) entry which is preliminary data.</text>
</comment>
<accession>A0A8J1TEJ9</accession>
<dbReference type="PIRSF" id="PIRSF037595">
    <property type="entry name" value="Toll-like_receptor"/>
    <property type="match status" value="1"/>
</dbReference>
<dbReference type="PANTHER" id="PTHR24365">
    <property type="entry name" value="TOLL-LIKE RECEPTOR"/>
    <property type="match status" value="1"/>
</dbReference>
<dbReference type="InterPro" id="IPR001611">
    <property type="entry name" value="Leu-rich_rpt"/>
</dbReference>
<dbReference type="PRINTS" id="PR01537">
    <property type="entry name" value="INTRLKN1R1F"/>
</dbReference>
<dbReference type="InterPro" id="IPR032675">
    <property type="entry name" value="LRR_dom_sf"/>
</dbReference>
<evidence type="ECO:0000256" key="3">
    <source>
        <dbReference type="ARBA" id="ARBA00022692"/>
    </source>
</evidence>
<keyword evidence="6 8" id="KW-0472">Membrane</keyword>
<dbReference type="AlphaFoldDB" id="A0A8J1TEJ9"/>
<dbReference type="SMART" id="SM00255">
    <property type="entry name" value="TIR"/>
    <property type="match status" value="1"/>
</dbReference>
<keyword evidence="5 8" id="KW-1133">Transmembrane helix</keyword>
<dbReference type="InterPro" id="IPR000157">
    <property type="entry name" value="TIR_dom"/>
</dbReference>
<evidence type="ECO:0000256" key="8">
    <source>
        <dbReference type="SAM" id="Phobius"/>
    </source>
</evidence>
<feature type="signal peptide" evidence="9">
    <location>
        <begin position="1"/>
        <end position="26"/>
    </location>
</feature>
<evidence type="ECO:0000256" key="7">
    <source>
        <dbReference type="SAM" id="MobiDB-lite"/>
    </source>
</evidence>
<dbReference type="Pfam" id="PF13855">
    <property type="entry name" value="LRR_8"/>
    <property type="match status" value="1"/>
</dbReference>
<dbReference type="SUPFAM" id="SSF52200">
    <property type="entry name" value="Toll/Interleukin receptor TIR domain"/>
    <property type="match status" value="1"/>
</dbReference>
<evidence type="ECO:0000256" key="4">
    <source>
        <dbReference type="ARBA" id="ARBA00022729"/>
    </source>
</evidence>
<feature type="transmembrane region" description="Helical" evidence="8">
    <location>
        <begin position="571"/>
        <end position="594"/>
    </location>
</feature>
<dbReference type="InterPro" id="IPR017241">
    <property type="entry name" value="Toll-like_receptor"/>
</dbReference>
<dbReference type="Gene3D" id="3.40.50.10140">
    <property type="entry name" value="Toll/interleukin-1 receptor homology (TIR) domain"/>
    <property type="match status" value="1"/>
</dbReference>
<dbReference type="EMBL" id="CAIIXF020000011">
    <property type="protein sequence ID" value="CAH1798822.1"/>
    <property type="molecule type" value="Genomic_DNA"/>
</dbReference>
<keyword evidence="4 9" id="KW-0732">Signal</keyword>
<evidence type="ECO:0000313" key="11">
    <source>
        <dbReference type="Proteomes" id="UP000749559"/>
    </source>
</evidence>
<sequence>MASSAMIMFWMAMMYITLSRMKAVSASYQYPDEPYINFTTETNHTCPQGCSTCSDMRYICTSLNVSTVLQTFPITLQYLQLTDIPSVLDIQNNTFKRYASLRYLDISRNRIESIVQGSLGGLWKLEYFKISQSGVIVYNYFQKSPSLKDMDNKTLCDLKALKYLDMRGNNMMSLDRIVDRLRAMTKACRNCTTDYLDLSYTNDVDVKNAQIQSYTLKRAKMAVFKKLNVKVLKLDGNHISSIEHGFGVLLNSVKYISVRANYIKVSFWQDGNIFFLVNFLIMYNLKVVDMGGNAYLPIKVSHPIHRRSNYNMQIFPANLEEIYADNIALTKEFYFWDDDICMSTPNHLKVLDMSNTIVAGLGASLLGLYNLTYVNFQNSKIIFTDPNALNCKNFPKLQTLLLGNVDFRPMYTQLNDTVSAFQNCSTIKSIDLENTNYADPRVNTFIDMDNVRYINLSNNGIVSLDIDLHNNWNLKLLNLSSNRISQLPKLMMSQLDHTAKKAKENQTKLVVDLSFNPLLCGCGQQQFIEWMKTTRVKFYNFESYRCLRNTEYHLLHTLSIKETALMCKMTVIVSISSSIGVMILVGILSLVIYAKRHRLEYLWLMTRQMVRRTLQTRKQPDDYRTFNYHGFLSYSSNDDISIIVKIQEKIEEEFGLCLVIHQRDFIPGELINTNIIHFIEASRKVIILMSNNYLESRWCNFEFELSRNKRLDATYDTMVMILLHDLKDLNKDKISSSLKSYLGQKTFLQWPKDSSQNPAFWLRLKEALDFGDVENGTDDDDGTDHTDSTQNNMIENQDEGYPGAELIQLDIEPRDVNAFHYDGVLHDDVVVHHNDNSILMTVDAEVHIDDDIQPLL</sequence>